<dbReference type="KEGG" id="rvi:RVIR1_00650"/>
<evidence type="ECO:0000256" key="2">
    <source>
        <dbReference type="RuleBase" id="RU000363"/>
    </source>
</evidence>
<reference evidence="3 4" key="1">
    <citation type="submission" date="2017-03" db="EMBL/GenBank/DDBJ databases">
        <title>The genome sequence of Candidatus Rickettsiella viridis.</title>
        <authorList>
            <person name="Nikoh N."/>
            <person name="Tsuchida T."/>
            <person name="Yamaguchi K."/>
            <person name="Maeda T."/>
            <person name="Shigenobu S."/>
            <person name="Fukatsu T."/>
        </authorList>
    </citation>
    <scope>NUCLEOTIDE SEQUENCE [LARGE SCALE GENOMIC DNA]</scope>
    <source>
        <strain evidence="3 4">Ap-RA04</strain>
    </source>
</reference>
<dbReference type="InterPro" id="IPR002347">
    <property type="entry name" value="SDR_fam"/>
</dbReference>
<proteinExistence type="inferred from homology"/>
<dbReference type="AlphaFoldDB" id="A0A2Z5V6T4"/>
<name>A0A2Z5V6T4_9COXI</name>
<dbReference type="NCBIfam" id="NF004847">
    <property type="entry name" value="PRK06198.1"/>
    <property type="match status" value="1"/>
</dbReference>
<evidence type="ECO:0000313" key="4">
    <source>
        <dbReference type="Proteomes" id="UP000282483"/>
    </source>
</evidence>
<evidence type="ECO:0000313" key="3">
    <source>
        <dbReference type="EMBL" id="BBB14607.1"/>
    </source>
</evidence>
<keyword evidence="4" id="KW-1185">Reference proteome</keyword>
<dbReference type="InterPro" id="IPR036291">
    <property type="entry name" value="NAD(P)-bd_dom_sf"/>
</dbReference>
<dbReference type="PROSITE" id="PS00061">
    <property type="entry name" value="ADH_SHORT"/>
    <property type="match status" value="1"/>
</dbReference>
<dbReference type="FunFam" id="3.40.50.720:FF:000084">
    <property type="entry name" value="Short-chain dehydrogenase reductase"/>
    <property type="match status" value="1"/>
</dbReference>
<dbReference type="PANTHER" id="PTHR43975">
    <property type="entry name" value="ZGC:101858"/>
    <property type="match status" value="1"/>
</dbReference>
<sequence length="281" mass="30835">MNKNQLFFLKISYKGKEMLMLKNKVVLITGSTNGIGAATARRCVEQGAKVMVHGRHEDRAKALVAKLGNDAAHYLIADLADENAYASLVNATIDKFGCLDGLVNNAGIYPRNNIDDASIELCEKVMRINFYAPLLLSKEAVKVFRKRGKGGAIVNIGSMNAHCGQPDLLIYSSSKGALMTMTRNLADSLGPDHVRVNQLNVGWTPTDNEVALKRREGLPDNWQEKIPKVYAPSGRLLSPENVAAHVTFWLSDQSAPVSGVVYEVEQYPIIGRNRLNDLVIT</sequence>
<dbReference type="PRINTS" id="PR00081">
    <property type="entry name" value="GDHRDH"/>
</dbReference>
<dbReference type="Gene3D" id="3.40.50.720">
    <property type="entry name" value="NAD(P)-binding Rossmann-like Domain"/>
    <property type="match status" value="1"/>
</dbReference>
<accession>A0A2Z5V6T4</accession>
<dbReference type="Pfam" id="PF00106">
    <property type="entry name" value="adh_short"/>
    <property type="match status" value="1"/>
</dbReference>
<dbReference type="PANTHER" id="PTHR43975:SF2">
    <property type="entry name" value="EG:BACR7A4.14 PROTEIN-RELATED"/>
    <property type="match status" value="1"/>
</dbReference>
<evidence type="ECO:0000256" key="1">
    <source>
        <dbReference type="ARBA" id="ARBA00006484"/>
    </source>
</evidence>
<protein>
    <submittedName>
        <fullName evidence="3">Short chain dehydrogenase</fullName>
    </submittedName>
</protein>
<dbReference type="SUPFAM" id="SSF51735">
    <property type="entry name" value="NAD(P)-binding Rossmann-fold domains"/>
    <property type="match status" value="1"/>
</dbReference>
<organism evidence="3 4">
    <name type="scientific">Candidatus Rickettsiella viridis</name>
    <dbReference type="NCBI Taxonomy" id="676208"/>
    <lineage>
        <taxon>Bacteria</taxon>
        <taxon>Pseudomonadati</taxon>
        <taxon>Pseudomonadota</taxon>
        <taxon>Gammaproteobacteria</taxon>
        <taxon>Legionellales</taxon>
        <taxon>Coxiellaceae</taxon>
        <taxon>Rickettsiella</taxon>
    </lineage>
</organism>
<dbReference type="InterPro" id="IPR020904">
    <property type="entry name" value="Sc_DH/Rdtase_CS"/>
</dbReference>
<dbReference type="Proteomes" id="UP000282483">
    <property type="component" value="Chromosome"/>
</dbReference>
<dbReference type="PRINTS" id="PR00080">
    <property type="entry name" value="SDRFAMILY"/>
</dbReference>
<dbReference type="EMBL" id="AP018005">
    <property type="protein sequence ID" value="BBB14607.1"/>
    <property type="molecule type" value="Genomic_DNA"/>
</dbReference>
<dbReference type="CDD" id="cd05233">
    <property type="entry name" value="SDR_c"/>
    <property type="match status" value="1"/>
</dbReference>
<gene>
    <name evidence="3" type="ORF">RVIR1_00650</name>
</gene>
<comment type="similarity">
    <text evidence="1 2">Belongs to the short-chain dehydrogenases/reductases (SDR) family.</text>
</comment>